<organism evidence="2 3">
    <name type="scientific">Evansella vedderi</name>
    <dbReference type="NCBI Taxonomy" id="38282"/>
    <lineage>
        <taxon>Bacteria</taxon>
        <taxon>Bacillati</taxon>
        <taxon>Bacillota</taxon>
        <taxon>Bacilli</taxon>
        <taxon>Bacillales</taxon>
        <taxon>Bacillaceae</taxon>
        <taxon>Evansella</taxon>
    </lineage>
</organism>
<sequence>MIVLDVQQMKEEGKPLTEIREYIDGKYSQYGTDPTPTPFPPEGL</sequence>
<comment type="caution">
    <text evidence="2">The sequence shown here is derived from an EMBL/GenBank/DDBJ whole genome shotgun (WGS) entry which is preliminary data.</text>
</comment>
<feature type="region of interest" description="Disordered" evidence="1">
    <location>
        <begin position="25"/>
        <end position="44"/>
    </location>
</feature>
<feature type="compositionally biased region" description="Pro residues" evidence="1">
    <location>
        <begin position="35"/>
        <end position="44"/>
    </location>
</feature>
<evidence type="ECO:0000313" key="3">
    <source>
        <dbReference type="Proteomes" id="UP001230005"/>
    </source>
</evidence>
<gene>
    <name evidence="2" type="ORF">J2S74_001462</name>
</gene>
<protein>
    <submittedName>
        <fullName evidence="2">Uncharacterized protein</fullName>
    </submittedName>
</protein>
<dbReference type="EMBL" id="JAUSUG010000004">
    <property type="protein sequence ID" value="MDQ0254089.1"/>
    <property type="molecule type" value="Genomic_DNA"/>
</dbReference>
<proteinExistence type="predicted"/>
<reference evidence="2 3" key="1">
    <citation type="submission" date="2023-07" db="EMBL/GenBank/DDBJ databases">
        <title>Genomic Encyclopedia of Type Strains, Phase IV (KMG-IV): sequencing the most valuable type-strain genomes for metagenomic binning, comparative biology and taxonomic classification.</title>
        <authorList>
            <person name="Goeker M."/>
        </authorList>
    </citation>
    <scope>NUCLEOTIDE SEQUENCE [LARGE SCALE GENOMIC DNA]</scope>
    <source>
        <strain evidence="2 3">DSM 9768</strain>
    </source>
</reference>
<dbReference type="Pfam" id="PF13798">
    <property type="entry name" value="PCYCGC"/>
    <property type="match status" value="1"/>
</dbReference>
<name>A0ABT9ZSC1_9BACI</name>
<evidence type="ECO:0000313" key="2">
    <source>
        <dbReference type="EMBL" id="MDQ0254089.1"/>
    </source>
</evidence>
<accession>A0ABT9ZSC1</accession>
<keyword evidence="3" id="KW-1185">Reference proteome</keyword>
<dbReference type="Proteomes" id="UP001230005">
    <property type="component" value="Unassembled WGS sequence"/>
</dbReference>
<evidence type="ECO:0000256" key="1">
    <source>
        <dbReference type="SAM" id="MobiDB-lite"/>
    </source>
</evidence>
<dbReference type="InterPro" id="IPR025673">
    <property type="entry name" value="PCYCGC"/>
</dbReference>